<dbReference type="AlphaFoldDB" id="M3H1Q3"/>
<reference evidence="1 2" key="1">
    <citation type="submission" date="2013-01" db="EMBL/GenBank/DDBJ databases">
        <authorList>
            <person name="Harkins D.M."/>
            <person name="Durkin A.S."/>
            <person name="Brinkac L.M."/>
            <person name="Haft D.H."/>
            <person name="Selengut J.D."/>
            <person name="Sanka R."/>
            <person name="DePew J."/>
            <person name="Purushe J."/>
            <person name="Tulsiani S.M."/>
            <person name="Graham G.C."/>
            <person name="Burns M.-A."/>
            <person name="Dohnt M.F."/>
            <person name="Smythe L.D."/>
            <person name="McKay D.B."/>
            <person name="Craig S.B."/>
            <person name="Vinetz J.M."/>
            <person name="Sutton G.G."/>
            <person name="Nierman W.C."/>
            <person name="Fouts D.E."/>
        </authorList>
    </citation>
    <scope>NUCLEOTIDE SEQUENCE [LARGE SCALE GENOMIC DNA]</scope>
    <source>
        <strain evidence="1 2">LT2116</strain>
    </source>
</reference>
<dbReference type="EMBL" id="AHOR02000017">
    <property type="protein sequence ID" value="EMF82685.1"/>
    <property type="molecule type" value="Genomic_DNA"/>
</dbReference>
<evidence type="ECO:0000313" key="2">
    <source>
        <dbReference type="Proteomes" id="UP000011770"/>
    </source>
</evidence>
<proteinExistence type="predicted"/>
<comment type="caution">
    <text evidence="1">The sequence shown here is derived from an EMBL/GenBank/DDBJ whole genome shotgun (WGS) entry which is preliminary data.</text>
</comment>
<name>M3H1Q3_9LEPT</name>
<gene>
    <name evidence="1" type="ORF">LEP1GSC188_2794</name>
</gene>
<accession>M3H1Q3</accession>
<organism evidence="1 2">
    <name type="scientific">Leptospira weilii serovar Topaz str. LT2116</name>
    <dbReference type="NCBI Taxonomy" id="1088540"/>
    <lineage>
        <taxon>Bacteria</taxon>
        <taxon>Pseudomonadati</taxon>
        <taxon>Spirochaetota</taxon>
        <taxon>Spirochaetia</taxon>
        <taxon>Leptospirales</taxon>
        <taxon>Leptospiraceae</taxon>
        <taxon>Leptospira</taxon>
    </lineage>
</organism>
<protein>
    <submittedName>
        <fullName evidence="1">Uncharacterized protein</fullName>
    </submittedName>
</protein>
<dbReference type="Proteomes" id="UP000011770">
    <property type="component" value="Unassembled WGS sequence"/>
</dbReference>
<sequence>MSRVVFENTNVIQILLLGHMKMVTKINGRFLQRYKSAHKIAPNLELLAFLKKI</sequence>
<evidence type="ECO:0000313" key="1">
    <source>
        <dbReference type="EMBL" id="EMF82685.1"/>
    </source>
</evidence>